<dbReference type="Gene3D" id="3.40.630.30">
    <property type="match status" value="1"/>
</dbReference>
<protein>
    <submittedName>
        <fullName evidence="2">GNAT family N-acetyltransferase</fullName>
    </submittedName>
</protein>
<accession>A0ABN1KDC0</accession>
<evidence type="ECO:0000259" key="1">
    <source>
        <dbReference type="PROSITE" id="PS51186"/>
    </source>
</evidence>
<dbReference type="InterPro" id="IPR000182">
    <property type="entry name" value="GNAT_dom"/>
</dbReference>
<dbReference type="CDD" id="cd04301">
    <property type="entry name" value="NAT_SF"/>
    <property type="match status" value="1"/>
</dbReference>
<dbReference type="InterPro" id="IPR016181">
    <property type="entry name" value="Acyl_CoA_acyltransferase"/>
</dbReference>
<dbReference type="Proteomes" id="UP001500279">
    <property type="component" value="Unassembled WGS sequence"/>
</dbReference>
<organism evidence="2 3">
    <name type="scientific">Ideonella azotifigens</name>
    <dbReference type="NCBI Taxonomy" id="513160"/>
    <lineage>
        <taxon>Bacteria</taxon>
        <taxon>Pseudomonadati</taxon>
        <taxon>Pseudomonadota</taxon>
        <taxon>Betaproteobacteria</taxon>
        <taxon>Burkholderiales</taxon>
        <taxon>Sphaerotilaceae</taxon>
        <taxon>Ideonella</taxon>
    </lineage>
</organism>
<proteinExistence type="predicted"/>
<dbReference type="RefSeq" id="WP_211361261.1">
    <property type="nucleotide sequence ID" value="NZ_BAAAEW010000033.1"/>
</dbReference>
<comment type="caution">
    <text evidence="2">The sequence shown here is derived from an EMBL/GenBank/DDBJ whole genome shotgun (WGS) entry which is preliminary data.</text>
</comment>
<keyword evidence="3" id="KW-1185">Reference proteome</keyword>
<dbReference type="SUPFAM" id="SSF55729">
    <property type="entry name" value="Acyl-CoA N-acyltransferases (Nat)"/>
    <property type="match status" value="1"/>
</dbReference>
<dbReference type="PROSITE" id="PS51186">
    <property type="entry name" value="GNAT"/>
    <property type="match status" value="1"/>
</dbReference>
<gene>
    <name evidence="2" type="ORF">GCM10009107_48220</name>
</gene>
<evidence type="ECO:0000313" key="2">
    <source>
        <dbReference type="EMBL" id="GAA0763107.1"/>
    </source>
</evidence>
<dbReference type="Pfam" id="PF13673">
    <property type="entry name" value="Acetyltransf_10"/>
    <property type="match status" value="1"/>
</dbReference>
<reference evidence="2 3" key="1">
    <citation type="journal article" date="2019" name="Int. J. Syst. Evol. Microbiol.">
        <title>The Global Catalogue of Microorganisms (GCM) 10K type strain sequencing project: providing services to taxonomists for standard genome sequencing and annotation.</title>
        <authorList>
            <consortium name="The Broad Institute Genomics Platform"/>
            <consortium name="The Broad Institute Genome Sequencing Center for Infectious Disease"/>
            <person name="Wu L."/>
            <person name="Ma J."/>
        </authorList>
    </citation>
    <scope>NUCLEOTIDE SEQUENCE [LARGE SCALE GENOMIC DNA]</scope>
    <source>
        <strain evidence="2 3">JCM 15503</strain>
    </source>
</reference>
<name>A0ABN1KDC0_9BURK</name>
<dbReference type="EMBL" id="BAAAEW010000033">
    <property type="protein sequence ID" value="GAA0763107.1"/>
    <property type="molecule type" value="Genomic_DNA"/>
</dbReference>
<evidence type="ECO:0000313" key="3">
    <source>
        <dbReference type="Proteomes" id="UP001500279"/>
    </source>
</evidence>
<sequence length="161" mass="18041">MAALAITWQWSRFGDLSARDVYDALRLRAEVFVLEQACAYLDVDGVDLDSWHLLGRLAQPIGELPAGQLVAYLRMVDPGVKYAEPSMGRVVNDPRLRGQGVGRLLVGEALRRADQVWPGQGNRISAQAHLAKLYGEFGYTLVGEPYLEDNIPHHEMWRSPR</sequence>
<feature type="domain" description="N-acetyltransferase" evidence="1">
    <location>
        <begin position="11"/>
        <end position="161"/>
    </location>
</feature>